<organism evidence="1 2">
    <name type="scientific">Chaetomium tenue</name>
    <dbReference type="NCBI Taxonomy" id="1854479"/>
    <lineage>
        <taxon>Eukaryota</taxon>
        <taxon>Fungi</taxon>
        <taxon>Dikarya</taxon>
        <taxon>Ascomycota</taxon>
        <taxon>Pezizomycotina</taxon>
        <taxon>Sordariomycetes</taxon>
        <taxon>Sordariomycetidae</taxon>
        <taxon>Sordariales</taxon>
        <taxon>Chaetomiaceae</taxon>
        <taxon>Chaetomium</taxon>
    </lineage>
</organism>
<dbReference type="EMBL" id="JAGIZQ010000004">
    <property type="protein sequence ID" value="KAH6631658.1"/>
    <property type="molecule type" value="Genomic_DNA"/>
</dbReference>
<name>A0ACB7P854_9PEZI</name>
<keyword evidence="2" id="KW-1185">Reference proteome</keyword>
<comment type="caution">
    <text evidence="1">The sequence shown here is derived from an EMBL/GenBank/DDBJ whole genome shotgun (WGS) entry which is preliminary data.</text>
</comment>
<reference evidence="1 2" key="1">
    <citation type="journal article" date="2021" name="Nat. Commun.">
        <title>Genetic determinants of endophytism in the Arabidopsis root mycobiome.</title>
        <authorList>
            <person name="Mesny F."/>
            <person name="Miyauchi S."/>
            <person name="Thiergart T."/>
            <person name="Pickel B."/>
            <person name="Atanasova L."/>
            <person name="Karlsson M."/>
            <person name="Huettel B."/>
            <person name="Barry K.W."/>
            <person name="Haridas S."/>
            <person name="Chen C."/>
            <person name="Bauer D."/>
            <person name="Andreopoulos W."/>
            <person name="Pangilinan J."/>
            <person name="LaButti K."/>
            <person name="Riley R."/>
            <person name="Lipzen A."/>
            <person name="Clum A."/>
            <person name="Drula E."/>
            <person name="Henrissat B."/>
            <person name="Kohler A."/>
            <person name="Grigoriev I.V."/>
            <person name="Martin F.M."/>
            <person name="Hacquard S."/>
        </authorList>
    </citation>
    <scope>NUCLEOTIDE SEQUENCE [LARGE SCALE GENOMIC DNA]</scope>
    <source>
        <strain evidence="1 2">MPI-SDFR-AT-0079</strain>
    </source>
</reference>
<proteinExistence type="predicted"/>
<evidence type="ECO:0000313" key="1">
    <source>
        <dbReference type="EMBL" id="KAH6631658.1"/>
    </source>
</evidence>
<evidence type="ECO:0000313" key="2">
    <source>
        <dbReference type="Proteomes" id="UP000724584"/>
    </source>
</evidence>
<protein>
    <submittedName>
        <fullName evidence="1">Uncharacterized protein</fullName>
    </submittedName>
</protein>
<gene>
    <name evidence="1" type="ORF">F5144DRAFT_602455</name>
</gene>
<dbReference type="Proteomes" id="UP000724584">
    <property type="component" value="Unassembled WGS sequence"/>
</dbReference>
<sequence length="68" mass="7451">MSSHQTSSTTTTTTTQHDTSDTASVATTSSLSSRLSLLKDKIRPSADDKARQQKAKDDVLRNQIRMNV</sequence>
<accession>A0ACB7P854</accession>